<dbReference type="EMBL" id="CM037162">
    <property type="protein sequence ID" value="KAH7862461.1"/>
    <property type="molecule type" value="Genomic_DNA"/>
</dbReference>
<organism evidence="1 2">
    <name type="scientific">Vaccinium darrowii</name>
    <dbReference type="NCBI Taxonomy" id="229202"/>
    <lineage>
        <taxon>Eukaryota</taxon>
        <taxon>Viridiplantae</taxon>
        <taxon>Streptophyta</taxon>
        <taxon>Embryophyta</taxon>
        <taxon>Tracheophyta</taxon>
        <taxon>Spermatophyta</taxon>
        <taxon>Magnoliopsida</taxon>
        <taxon>eudicotyledons</taxon>
        <taxon>Gunneridae</taxon>
        <taxon>Pentapetalae</taxon>
        <taxon>asterids</taxon>
        <taxon>Ericales</taxon>
        <taxon>Ericaceae</taxon>
        <taxon>Vaccinioideae</taxon>
        <taxon>Vaccinieae</taxon>
        <taxon>Vaccinium</taxon>
    </lineage>
</organism>
<keyword evidence="2" id="KW-1185">Reference proteome</keyword>
<gene>
    <name evidence="1" type="ORF">Vadar_005109</name>
</gene>
<accession>A0ACB7ZAH8</accession>
<comment type="caution">
    <text evidence="1">The sequence shown here is derived from an EMBL/GenBank/DDBJ whole genome shotgun (WGS) entry which is preliminary data.</text>
</comment>
<evidence type="ECO:0000313" key="1">
    <source>
        <dbReference type="EMBL" id="KAH7862461.1"/>
    </source>
</evidence>
<protein>
    <submittedName>
        <fullName evidence="1">Uncharacterized protein</fullName>
    </submittedName>
</protein>
<name>A0ACB7ZAH8_9ERIC</name>
<proteinExistence type="predicted"/>
<dbReference type="Proteomes" id="UP000828048">
    <property type="component" value="Chromosome 12"/>
</dbReference>
<evidence type="ECO:0000313" key="2">
    <source>
        <dbReference type="Proteomes" id="UP000828048"/>
    </source>
</evidence>
<reference evidence="1 2" key="1">
    <citation type="journal article" date="2021" name="Hortic Res">
        <title>High-quality reference genome and annotation aids understanding of berry development for evergreen blueberry (Vaccinium darrowii).</title>
        <authorList>
            <person name="Yu J."/>
            <person name="Hulse-Kemp A.M."/>
            <person name="Babiker E."/>
            <person name="Staton M."/>
        </authorList>
    </citation>
    <scope>NUCLEOTIDE SEQUENCE [LARGE SCALE GENOMIC DNA]</scope>
    <source>
        <strain evidence="2">cv. NJ 8807/NJ 8810</strain>
        <tissue evidence="1">Young leaf</tissue>
    </source>
</reference>
<sequence>MIQPHLPRTNPAVRSSPSVSSNNLINVLNVVNVSVSIVGPAGRGLRSAASAAARFMPIQGGAKPELFTAGTDTSTSTVEWAMAELLKNAKSMTKVRQELVTEIKQSFPKNSHLPQLPYLQACVKETLRLHPPAPFLLPHRAFASCEVMNYTIPKDAQVIVNVWAIGKDPMIWEDPLQFKPERFLNSTLDYKGNDYEFLPFGAGRRICPGLPMAAKHVPLVLASLIHFFDWSLPDEIDPTELDMSEKFGVTLEMEQPLLLIPKVRK</sequence>